<dbReference type="InterPro" id="IPR000433">
    <property type="entry name" value="Znf_ZZ"/>
</dbReference>
<evidence type="ECO:0000259" key="18">
    <source>
        <dbReference type="PROSITE" id="PS50135"/>
    </source>
</evidence>
<proteinExistence type="predicted"/>
<dbReference type="InterPro" id="IPR011011">
    <property type="entry name" value="Znf_FYVE_PHD"/>
</dbReference>
<dbReference type="PROSITE" id="PS01359">
    <property type="entry name" value="ZF_PHD_1"/>
    <property type="match status" value="1"/>
</dbReference>
<dbReference type="SUPFAM" id="SSF57933">
    <property type="entry name" value="TAZ domain"/>
    <property type="match status" value="2"/>
</dbReference>
<evidence type="ECO:0000313" key="20">
    <source>
        <dbReference type="EMBL" id="KAH0898175.1"/>
    </source>
</evidence>
<keyword evidence="9" id="KW-0805">Transcription regulation</keyword>
<evidence type="ECO:0000256" key="11">
    <source>
        <dbReference type="ARBA" id="ARBA00023163"/>
    </source>
</evidence>
<evidence type="ECO:0000256" key="3">
    <source>
        <dbReference type="ARBA" id="ARBA00013184"/>
    </source>
</evidence>
<dbReference type="InterPro" id="IPR031162">
    <property type="entry name" value="CBP_P300_HAT"/>
</dbReference>
<dbReference type="SUPFAM" id="SSF57903">
    <property type="entry name" value="FYVE/PHD zinc finger"/>
    <property type="match status" value="1"/>
</dbReference>
<dbReference type="InterPro" id="IPR019787">
    <property type="entry name" value="Znf_PHD-finger"/>
</dbReference>
<dbReference type="PROSITE" id="PS51727">
    <property type="entry name" value="CBP_P300_HAT"/>
    <property type="match status" value="1"/>
</dbReference>
<dbReference type="PROSITE" id="PS01357">
    <property type="entry name" value="ZF_ZZ_1"/>
    <property type="match status" value="1"/>
</dbReference>
<name>A0ABQ8B048_BRANA</name>
<keyword evidence="6 15" id="KW-0863">Zinc-finger</keyword>
<evidence type="ECO:0000256" key="1">
    <source>
        <dbReference type="ARBA" id="ARBA00002581"/>
    </source>
</evidence>
<organism evidence="20 21">
    <name type="scientific">Brassica napus</name>
    <name type="common">Rape</name>
    <dbReference type="NCBI Taxonomy" id="3708"/>
    <lineage>
        <taxon>Eukaryota</taxon>
        <taxon>Viridiplantae</taxon>
        <taxon>Streptophyta</taxon>
        <taxon>Embryophyta</taxon>
        <taxon>Tracheophyta</taxon>
        <taxon>Spermatophyta</taxon>
        <taxon>Magnoliopsida</taxon>
        <taxon>eudicotyledons</taxon>
        <taxon>Gunneridae</taxon>
        <taxon>Pentapetalae</taxon>
        <taxon>rosids</taxon>
        <taxon>malvids</taxon>
        <taxon>Brassicales</taxon>
        <taxon>Brassicaceae</taxon>
        <taxon>Brassiceae</taxon>
        <taxon>Brassica</taxon>
    </lineage>
</organism>
<keyword evidence="10" id="KW-0010">Activator</keyword>
<feature type="domain" description="ZZ-type" evidence="18">
    <location>
        <begin position="1353"/>
        <end position="1406"/>
    </location>
</feature>
<dbReference type="Pfam" id="PF00569">
    <property type="entry name" value="ZZ"/>
    <property type="match status" value="1"/>
</dbReference>
<dbReference type="Gene3D" id="1.20.1020.10">
    <property type="entry name" value="TAZ domain"/>
    <property type="match status" value="1"/>
</dbReference>
<feature type="region of interest" description="Disordered" evidence="16">
    <location>
        <begin position="46"/>
        <end position="71"/>
    </location>
</feature>
<feature type="region of interest" description="Disordered" evidence="16">
    <location>
        <begin position="485"/>
        <end position="565"/>
    </location>
</feature>
<feature type="compositionally biased region" description="Low complexity" evidence="16">
    <location>
        <begin position="46"/>
        <end position="56"/>
    </location>
</feature>
<dbReference type="Proteomes" id="UP000824890">
    <property type="component" value="Unassembled WGS sequence"/>
</dbReference>
<evidence type="ECO:0000256" key="15">
    <source>
        <dbReference type="PROSITE-ProRule" id="PRU00228"/>
    </source>
</evidence>
<feature type="domain" description="TAZ-type" evidence="17">
    <location>
        <begin position="1413"/>
        <end position="1496"/>
    </location>
</feature>
<evidence type="ECO:0000256" key="13">
    <source>
        <dbReference type="ARBA" id="ARBA00023315"/>
    </source>
</evidence>
<feature type="compositionally biased region" description="Polar residues" evidence="16">
    <location>
        <begin position="519"/>
        <end position="529"/>
    </location>
</feature>
<feature type="compositionally biased region" description="Polar residues" evidence="16">
    <location>
        <begin position="490"/>
        <end position="506"/>
    </location>
</feature>
<dbReference type="PROSITE" id="PS50135">
    <property type="entry name" value="ZF_ZZ_2"/>
    <property type="match status" value="1"/>
</dbReference>
<accession>A0ABQ8B048</accession>
<dbReference type="PROSITE" id="PS50134">
    <property type="entry name" value="ZF_TAZ"/>
    <property type="match status" value="1"/>
</dbReference>
<dbReference type="Gene3D" id="3.30.60.90">
    <property type="match status" value="1"/>
</dbReference>
<keyword evidence="8" id="KW-0156">Chromatin regulator</keyword>
<keyword evidence="13" id="KW-0012">Acyltransferase</keyword>
<dbReference type="Pfam" id="PF08214">
    <property type="entry name" value="HAT_KAT11"/>
    <property type="match status" value="1"/>
</dbReference>
<dbReference type="SUPFAM" id="SSF57850">
    <property type="entry name" value="RING/U-box"/>
    <property type="match status" value="1"/>
</dbReference>
<evidence type="ECO:0000256" key="10">
    <source>
        <dbReference type="ARBA" id="ARBA00023159"/>
    </source>
</evidence>
<gene>
    <name evidence="20" type="ORF">HID58_047743</name>
</gene>
<dbReference type="InterPro" id="IPR000197">
    <property type="entry name" value="Znf_TAZ"/>
</dbReference>
<feature type="compositionally biased region" description="Polar residues" evidence="16">
    <location>
        <begin position="692"/>
        <end position="703"/>
    </location>
</feature>
<dbReference type="InterPro" id="IPR035898">
    <property type="entry name" value="TAZ_dom_sf"/>
</dbReference>
<evidence type="ECO:0000256" key="4">
    <source>
        <dbReference type="ARBA" id="ARBA00022679"/>
    </source>
</evidence>
<dbReference type="CDD" id="cd02337">
    <property type="entry name" value="ZZ_CBP"/>
    <property type="match status" value="1"/>
</dbReference>
<dbReference type="PANTHER" id="PTHR13808">
    <property type="entry name" value="CBP/P300-RELATED"/>
    <property type="match status" value="1"/>
</dbReference>
<dbReference type="InterPro" id="IPR043145">
    <property type="entry name" value="Znf_ZZ_sf"/>
</dbReference>
<feature type="compositionally biased region" description="Basic and acidic residues" evidence="16">
    <location>
        <begin position="704"/>
        <end position="716"/>
    </location>
</feature>
<evidence type="ECO:0000256" key="8">
    <source>
        <dbReference type="ARBA" id="ARBA00022853"/>
    </source>
</evidence>
<comment type="function">
    <text evidence="1">Acetyltransferase enzyme. Acetylates histones, giving a specific tag for transcriptional activation.</text>
</comment>
<dbReference type="SMART" id="SM01250">
    <property type="entry name" value="KAT11"/>
    <property type="match status" value="1"/>
</dbReference>
<feature type="compositionally biased region" description="Polar residues" evidence="16">
    <location>
        <begin position="546"/>
        <end position="555"/>
    </location>
</feature>
<dbReference type="InterPro" id="IPR019786">
    <property type="entry name" value="Zinc_finger_PHD-type_CS"/>
</dbReference>
<dbReference type="SMART" id="SM00551">
    <property type="entry name" value="ZnF_TAZ"/>
    <property type="match status" value="2"/>
</dbReference>
<dbReference type="PANTHER" id="PTHR13808:SF1">
    <property type="entry name" value="HISTONE ACETYLTRANSFERASE"/>
    <property type="match status" value="1"/>
</dbReference>
<evidence type="ECO:0000256" key="16">
    <source>
        <dbReference type="SAM" id="MobiDB-lite"/>
    </source>
</evidence>
<comment type="caution">
    <text evidence="20">The sequence shown here is derived from an EMBL/GenBank/DDBJ whole genome shotgun (WGS) entry which is preliminary data.</text>
</comment>
<evidence type="ECO:0000256" key="9">
    <source>
        <dbReference type="ARBA" id="ARBA00023015"/>
    </source>
</evidence>
<protein>
    <recommendedName>
        <fullName evidence="3">histone acetyltransferase</fullName>
        <ecNumber evidence="3">2.3.1.48</ecNumber>
    </recommendedName>
</protein>
<comment type="subcellular location">
    <subcellularLocation>
        <location evidence="2">Nucleus</location>
    </subcellularLocation>
</comment>
<dbReference type="Pfam" id="PF02135">
    <property type="entry name" value="zf-TAZ"/>
    <property type="match status" value="1"/>
</dbReference>
<feature type="domain" description="CBP/p300-type HAT" evidence="19">
    <location>
        <begin position="940"/>
        <end position="1351"/>
    </location>
</feature>
<feature type="region of interest" description="Disordered" evidence="16">
    <location>
        <begin position="384"/>
        <end position="413"/>
    </location>
</feature>
<evidence type="ECO:0000256" key="14">
    <source>
        <dbReference type="ARBA" id="ARBA00048017"/>
    </source>
</evidence>
<evidence type="ECO:0000256" key="5">
    <source>
        <dbReference type="ARBA" id="ARBA00022723"/>
    </source>
</evidence>
<feature type="region of interest" description="Disordered" evidence="16">
    <location>
        <begin position="763"/>
        <end position="788"/>
    </location>
</feature>
<dbReference type="EMBL" id="JAGKQM010000012">
    <property type="protein sequence ID" value="KAH0898175.1"/>
    <property type="molecule type" value="Genomic_DNA"/>
</dbReference>
<comment type="catalytic activity">
    <reaction evidence="14">
        <text>L-lysyl-[protein] + acetyl-CoA = N(6)-acetyl-L-lysyl-[protein] + CoA + H(+)</text>
        <dbReference type="Rhea" id="RHEA:45948"/>
        <dbReference type="Rhea" id="RHEA-COMP:9752"/>
        <dbReference type="Rhea" id="RHEA-COMP:10731"/>
        <dbReference type="ChEBI" id="CHEBI:15378"/>
        <dbReference type="ChEBI" id="CHEBI:29969"/>
        <dbReference type="ChEBI" id="CHEBI:57287"/>
        <dbReference type="ChEBI" id="CHEBI:57288"/>
        <dbReference type="ChEBI" id="CHEBI:61930"/>
        <dbReference type="EC" id="2.3.1.48"/>
    </reaction>
</comment>
<feature type="compositionally biased region" description="Low complexity" evidence="16">
    <location>
        <begin position="530"/>
        <end position="545"/>
    </location>
</feature>
<keyword evidence="21" id="KW-1185">Reference proteome</keyword>
<feature type="compositionally biased region" description="Low complexity" evidence="16">
    <location>
        <begin position="390"/>
        <end position="413"/>
    </location>
</feature>
<reference evidence="20 21" key="1">
    <citation type="submission" date="2021-05" db="EMBL/GenBank/DDBJ databases">
        <title>Genome Assembly of Synthetic Allotetraploid Brassica napus Reveals Homoeologous Exchanges between Subgenomes.</title>
        <authorList>
            <person name="Davis J.T."/>
        </authorList>
    </citation>
    <scope>NUCLEOTIDE SEQUENCE [LARGE SCALE GENOMIC DNA]</scope>
    <source>
        <strain evidence="21">cv. Da-Ae</strain>
        <tissue evidence="20">Seedling</tissue>
    </source>
</reference>
<evidence type="ECO:0000256" key="2">
    <source>
        <dbReference type="ARBA" id="ARBA00004123"/>
    </source>
</evidence>
<evidence type="ECO:0000256" key="7">
    <source>
        <dbReference type="ARBA" id="ARBA00022833"/>
    </source>
</evidence>
<feature type="region of interest" description="Disordered" evidence="16">
    <location>
        <begin position="692"/>
        <end position="716"/>
    </location>
</feature>
<evidence type="ECO:0000259" key="17">
    <source>
        <dbReference type="PROSITE" id="PS50134"/>
    </source>
</evidence>
<dbReference type="Gene3D" id="3.30.40.10">
    <property type="entry name" value="Zinc/RING finger domain, C3HC4 (zinc finger)"/>
    <property type="match status" value="1"/>
</dbReference>
<evidence type="ECO:0000259" key="19">
    <source>
        <dbReference type="PROSITE" id="PS51727"/>
    </source>
</evidence>
<evidence type="ECO:0000313" key="21">
    <source>
        <dbReference type="Proteomes" id="UP000824890"/>
    </source>
</evidence>
<keyword evidence="11" id="KW-0804">Transcription</keyword>
<dbReference type="Pfam" id="PF00628">
    <property type="entry name" value="PHD"/>
    <property type="match status" value="1"/>
</dbReference>
<keyword evidence="7" id="KW-0862">Zinc</keyword>
<dbReference type="CDD" id="cd15614">
    <property type="entry name" value="PHD_HAC_like"/>
    <property type="match status" value="1"/>
</dbReference>
<dbReference type="InterPro" id="IPR013083">
    <property type="entry name" value="Znf_RING/FYVE/PHD"/>
</dbReference>
<evidence type="ECO:0000256" key="6">
    <source>
        <dbReference type="ARBA" id="ARBA00022771"/>
    </source>
</evidence>
<keyword evidence="12" id="KW-0539">Nucleus</keyword>
<dbReference type="SMART" id="SM00291">
    <property type="entry name" value="ZnF_ZZ"/>
    <property type="match status" value="1"/>
</dbReference>
<keyword evidence="4" id="KW-0808">Transferase</keyword>
<sequence>MILALVEFHVSHHRNPSSKRSVLDSALTCEGLLLLCINSKAHLSGQVSNQGNMSQQNGGGAPGLGPSRNDNDLLRLRQGMRIKIFSILQQKQPSPADDASKAKYMDVARRLEEGLFKIANSKEDYLNQSTLESRLASLIKGRHMNNYNQQRHANPSSAGTMIPTPGLQHSGGNPNMMMTSSVDAAMDGSNNITTTAMNTANMLNPGGMLGGNMSNGYQHSSSNFGLGSVGNIASMSSQRNTGQMMPTPGIVNNSINSNSQSYLNVEASNSNNSVGFSAAPMMVPQPHQQQQQQPRQDIGGQNSRILHNLGSQMSVGLRPGMQQKMSNVSNSSINGGVGMNAKSVDTLQRSGMQSEGYGTNNVDPFHSGNLYGAATSVGTLTDTQNTNTASFQSMSGNSSSLNPSNSIHSQTHEQFQLSQFQNQYQNNADDRHAGSQILPATSQSDICTSVPQNSQQIQQILHPQGMASDSINSFNNLSVGVKSESDLQGHWQSQSQEHTQMSNSMSNERHIQDDFRQRMSGTDEAQPNNTSGGSIIGQSHISTTSESPTPQNPVGTTCRYGNENQDPRFRNQQKWLLFLRHARNCKAPEVKCPERNCVTESNCPVCIPVKAFLQQQANARSLARLKTESSAAKSVNGGGISNDAVQTSAGALSCASPSADVSNNLQPSLKRLKVEQSSQPVDVETESCKSSVISVTEAQSSSQHAERKDHRHSDVRASSKYFEVKAEVCEGSVQARPGFKERKSGIAENIPKQRPVIEPVKQDLPDASPRQEKCKMEKVSESLKEESLSKAKAEKNQAMEHSMSENSCQLCAVEKLTFEPPPIYCTPCGARIKRNAMYYTVGAGDTRHYFCIPCYNESRGDTILAEGTPIPKARLEKKKNDEETEEWWVQCDKCEAWQHQICALFNGRRNDGGQAEYTCPYCYIAEVEQSKRKPLPQSAVLGAKDLPRTILSDHIEQRLFKKLKQERTERARAQGKSFDEVPTAESLVIRVVSSVDKKLEVKPRFLEIFREDSYPTEFAYKSKVVLLFQKIEGVEVCLFGMYVQEFGSECAFPNQRRVYLSYLDSVKYFRPEVRSYYGEALRTFVYHEILIGYLEYCKLRGFTSCYIWACPPLKGEDYILYCHPEIQKTPKSDKLREWYLAMLKKASKEGIVAETINLYDHFFMQTGECRAKVTAARLPYFDGDYWPGAAEDLIYQMSQEEDGRKGNKKGMLKKTITKRALKASGQTDLSGNASKDLLLMHKLGETIHPMKEDFIMVHLQPSCTHCCMLMRREDRERHPANFRDKHALYPVEITDIPADTRDKDEILESEFFDTRQAFLSLCQGNHYQYDTLRRAKHSSMMVLYHLHNPTAPAFVTTCNACHLDIETGQGWRCEVCPDYDVCNSCYSRDGGVNHPHKLTNHPSLADQNAQNKEARQLRVLQLRKMLELLVHASQCRSANCQYPNCRKVKGLFRHGIQCKVRASGGCVLCKKMWYLLQLHARACKESQCHVPRCSDLKEHLRRLQQQSDSRRRAAVMEMMRQRAAEVAGGSGSNQSSSLSKVTRYVATFTESSNNLIVILLEKKMKTRQLETNDAFSLGSFWHKWKSEKFLNSKPLDIDKCLNKIEGSTRTTRLTLSRKRDRESDEIKRTIMITHSVSSPPFESIEQPKYQCHSCWVTRSAAATVCISTPAFGAIAATIMASVSVASAEILPPPPQDEDTTTKSNNAEKCTVKCVSICIRSGDGEGPLNIRSLVECSDICNLIGDGDYGP</sequence>
<dbReference type="EC" id="2.3.1.48" evidence="3"/>
<keyword evidence="5" id="KW-0479">Metal-binding</keyword>
<evidence type="ECO:0000256" key="12">
    <source>
        <dbReference type="ARBA" id="ARBA00023242"/>
    </source>
</evidence>
<dbReference type="InterPro" id="IPR013178">
    <property type="entry name" value="Histone_AcTrfase_Rtt109/CBP"/>
</dbReference>
<feature type="compositionally biased region" description="Basic and acidic residues" evidence="16">
    <location>
        <begin position="507"/>
        <end position="517"/>
    </location>
</feature>